<dbReference type="Pfam" id="PF05936">
    <property type="entry name" value="T6SS_VasE"/>
    <property type="match status" value="1"/>
</dbReference>
<dbReference type="InterPro" id="IPR010263">
    <property type="entry name" value="T6SS_TssK"/>
</dbReference>
<proteinExistence type="predicted"/>
<dbReference type="NCBIfam" id="TIGR03353">
    <property type="entry name" value="VI_chp_4"/>
    <property type="match status" value="1"/>
</dbReference>
<dbReference type="PANTHER" id="PTHR35566">
    <property type="entry name" value="BLR3599 PROTEIN"/>
    <property type="match status" value="1"/>
</dbReference>
<evidence type="ECO:0000313" key="1">
    <source>
        <dbReference type="EMBL" id="QCD47764.1"/>
    </source>
</evidence>
<reference evidence="1 2" key="1">
    <citation type="submission" date="2016-07" db="EMBL/GenBank/DDBJ databases">
        <title>Comparative genomics of the Campylobacter concisus group.</title>
        <authorList>
            <person name="Miller W.G."/>
            <person name="Yee E."/>
            <person name="Chapman M.H."/>
            <person name="Huynh S."/>
            <person name="Bono J.L."/>
            <person name="On S.L.W."/>
            <person name="StLeger J."/>
            <person name="Foster G."/>
            <person name="Parker C.T."/>
        </authorList>
    </citation>
    <scope>NUCLEOTIDE SEQUENCE [LARGE SCALE GENOMIC DNA]</scope>
    <source>
        <strain evidence="1 2">ATCC 33238</strain>
    </source>
</reference>
<dbReference type="EMBL" id="CP012543">
    <property type="protein sequence ID" value="QCD47764.1"/>
    <property type="molecule type" value="Genomic_DNA"/>
</dbReference>
<dbReference type="PANTHER" id="PTHR35566:SF1">
    <property type="entry name" value="TYPE VI SECRETION SYSTEM BASEPLATE COMPONENT TSSK1"/>
    <property type="match status" value="1"/>
</dbReference>
<protein>
    <submittedName>
        <fullName evidence="1">Type VI secretion system, membrane platform protein</fullName>
    </submittedName>
</protein>
<organism evidence="1 2">
    <name type="scientific">Campylobacter rectus</name>
    <name type="common">Wolinella recta</name>
    <dbReference type="NCBI Taxonomy" id="203"/>
    <lineage>
        <taxon>Bacteria</taxon>
        <taxon>Pseudomonadati</taxon>
        <taxon>Campylobacterota</taxon>
        <taxon>Epsilonproteobacteria</taxon>
        <taxon>Campylobacterales</taxon>
        <taxon>Campylobacteraceae</taxon>
        <taxon>Campylobacter</taxon>
    </lineage>
</organism>
<gene>
    <name evidence="1" type="primary">tssK</name>
    <name evidence="1" type="ORF">CRECT_2163</name>
</gene>
<sequence length="464" mass="52660">MAENLKVVWYNGMNVDKIHFEQQERYLERNINLKTISSFSNLYGVLDIQISNELLEQGKIGLRSISAIAQDGSVFNAPEEDELPEPLEVEFDSLSSSIIVLKIPMGNLVVDVSLQNSITSSKFKATRALISSKVHDDASVDVLKDLSDEEEYLLGSAFDQDKESIVLASLKTNLGVLGSKTPYELEIPICKIQNINSSKQIKLDDKFIPTCLDISRHPFIRQFIDEMIYATRQHKQTFLSIFKGIDQSKNTLDFTTYLTLNMLKKWSLNFASIANRQKFHPEFLYEKLVDFQADLIALSNDDSFSDFIAYKHDDLSATFSLLINNIRLLFSKIISPKYVMARIISNAHGFFDCMFDNAGIIEKGELFLAISSSVGSDYLLKNFKEQCKIHTQSNIKNIVASQLNGLNVEQVSIIPTTLPRLNGYVYYRLDKNDKLFKSFVGENIISVYVTNNITNPDIKMWAIL</sequence>
<name>A0A6G5QQ99_CAMRE</name>
<dbReference type="AlphaFoldDB" id="A0A6G5QQ99"/>
<dbReference type="RefSeq" id="WP_002945767.1">
    <property type="nucleotide sequence ID" value="NZ_CP012543.1"/>
</dbReference>
<evidence type="ECO:0000313" key="2">
    <source>
        <dbReference type="Proteomes" id="UP000502377"/>
    </source>
</evidence>
<accession>A0A6G5QQ99</accession>
<dbReference type="KEGG" id="crx:CRECT_2163"/>
<dbReference type="Proteomes" id="UP000502377">
    <property type="component" value="Chromosome"/>
</dbReference>